<gene>
    <name evidence="3" type="primary">LOC111359618</name>
</gene>
<evidence type="ECO:0000313" key="2">
    <source>
        <dbReference type="Proteomes" id="UP000301870"/>
    </source>
</evidence>
<dbReference type="RefSeq" id="XP_022830979.1">
    <property type="nucleotide sequence ID" value="XM_022975211.1"/>
</dbReference>
<name>A0A9J7EN70_SPOLT</name>
<sequence length="407" mass="45449">MRPAVRLTHRHRSTRGLPPGTSLWIGASIDRRYIERRSPPLLITENQVLCLLLLPGYCILQICKSNFKEEDICSGKRLLFQCLGKLDEMPARRRDGTEKSVQDIITLLKVTDPDDVPAFVAKDLHKLPPVTFDHVDVTRLLKDIISLKTSLAEVQSKLMSSENTIGELRAELMALRNTVAGSGSPTPSTDSANMCRGAANASVGSFESATAHASPRARAAVSHSAERLAPPAQATTRVSTSTPNRVYAAIAAKGDKQVQQSKNPHADLHQEVPKKNQNDKEGFTLVERKKKRKPTCRNQCGTALTGHNYLLRPAVPATLLYVSRLHDSTKVEEIVEFIKIKAKLHLKVEQLHSLHRVDFKSFVVRVPTEHLPTLMKEEFWPRGVVFRRFRGRLPDTVRHTTPSIRVT</sequence>
<dbReference type="AlphaFoldDB" id="A0A9J7EN70"/>
<keyword evidence="1" id="KW-0175">Coiled coil</keyword>
<evidence type="ECO:0000313" key="3">
    <source>
        <dbReference type="RefSeq" id="XP_022830979.1"/>
    </source>
</evidence>
<dbReference type="GeneID" id="111359618"/>
<protein>
    <submittedName>
        <fullName evidence="3">Uncharacterized protein LOC111359618</fullName>
    </submittedName>
</protein>
<dbReference type="Proteomes" id="UP000301870">
    <property type="component" value="Chromosome 29"/>
</dbReference>
<dbReference type="KEGG" id="sliu:111359618"/>
<feature type="coiled-coil region" evidence="1">
    <location>
        <begin position="151"/>
        <end position="178"/>
    </location>
</feature>
<accession>A0A9J7EN70</accession>
<keyword evidence="2" id="KW-1185">Reference proteome</keyword>
<evidence type="ECO:0000256" key="1">
    <source>
        <dbReference type="SAM" id="Coils"/>
    </source>
</evidence>
<organism evidence="2 3">
    <name type="scientific">Spodoptera litura</name>
    <name type="common">Asian cotton leafworm</name>
    <dbReference type="NCBI Taxonomy" id="69820"/>
    <lineage>
        <taxon>Eukaryota</taxon>
        <taxon>Metazoa</taxon>
        <taxon>Ecdysozoa</taxon>
        <taxon>Arthropoda</taxon>
        <taxon>Hexapoda</taxon>
        <taxon>Insecta</taxon>
        <taxon>Pterygota</taxon>
        <taxon>Neoptera</taxon>
        <taxon>Endopterygota</taxon>
        <taxon>Lepidoptera</taxon>
        <taxon>Glossata</taxon>
        <taxon>Ditrysia</taxon>
        <taxon>Noctuoidea</taxon>
        <taxon>Noctuidae</taxon>
        <taxon>Amphipyrinae</taxon>
        <taxon>Spodoptera</taxon>
    </lineage>
</organism>
<proteinExistence type="predicted"/>
<dbReference type="OrthoDB" id="7323539at2759"/>
<reference evidence="3" key="1">
    <citation type="submission" date="2025-08" db="UniProtKB">
        <authorList>
            <consortium name="RefSeq"/>
        </authorList>
    </citation>
    <scope>IDENTIFICATION</scope>
    <source>
        <strain evidence="3">Ishihara</strain>
        <tissue evidence="3">Whole body</tissue>
    </source>
</reference>